<evidence type="ECO:0000313" key="3">
    <source>
        <dbReference type="Proteomes" id="UP000651452"/>
    </source>
</evidence>
<evidence type="ECO:0000256" key="1">
    <source>
        <dbReference type="SAM" id="Phobius"/>
    </source>
</evidence>
<dbReference type="SUPFAM" id="SSF51735">
    <property type="entry name" value="NAD(P)-binding Rossmann-fold domains"/>
    <property type="match status" value="1"/>
</dbReference>
<keyword evidence="1" id="KW-0812">Transmembrane</keyword>
<keyword evidence="1" id="KW-1133">Transmembrane helix</keyword>
<proteinExistence type="predicted"/>
<organism evidence="2 3">
    <name type="scientific">Ascochyta lentis</name>
    <dbReference type="NCBI Taxonomy" id="205686"/>
    <lineage>
        <taxon>Eukaryota</taxon>
        <taxon>Fungi</taxon>
        <taxon>Dikarya</taxon>
        <taxon>Ascomycota</taxon>
        <taxon>Pezizomycotina</taxon>
        <taxon>Dothideomycetes</taxon>
        <taxon>Pleosporomycetidae</taxon>
        <taxon>Pleosporales</taxon>
        <taxon>Pleosporineae</taxon>
        <taxon>Didymellaceae</taxon>
        <taxon>Ascochyta</taxon>
    </lineage>
</organism>
<feature type="transmembrane region" description="Helical" evidence="1">
    <location>
        <begin position="39"/>
        <end position="58"/>
    </location>
</feature>
<protein>
    <submittedName>
        <fullName evidence="2">Uncharacterized protein</fullName>
    </submittedName>
</protein>
<gene>
    <name evidence="2" type="ORF">EKO04_010549</name>
</gene>
<feature type="transmembrane region" description="Helical" evidence="1">
    <location>
        <begin position="79"/>
        <end position="112"/>
    </location>
</feature>
<evidence type="ECO:0000313" key="2">
    <source>
        <dbReference type="EMBL" id="KAF9691328.1"/>
    </source>
</evidence>
<reference evidence="2" key="2">
    <citation type="submission" date="2020-09" db="EMBL/GenBank/DDBJ databases">
        <title>Reference genome assembly for Australian Ascochyta lentis isolate Al4.</title>
        <authorList>
            <person name="Lee R.C."/>
            <person name="Farfan-Caceres L.M."/>
            <person name="Debler J.W."/>
            <person name="Williams A.H."/>
            <person name="Henares B.M."/>
        </authorList>
    </citation>
    <scope>NUCLEOTIDE SEQUENCE</scope>
    <source>
        <strain evidence="2">Al4</strain>
    </source>
</reference>
<keyword evidence="3" id="KW-1185">Reference proteome</keyword>
<reference evidence="2" key="1">
    <citation type="submission" date="2018-12" db="EMBL/GenBank/DDBJ databases">
        <authorList>
            <person name="Syme R.A."/>
            <person name="Farfan-Caceres L."/>
            <person name="Lichtenzveig J."/>
        </authorList>
    </citation>
    <scope>NUCLEOTIDE SEQUENCE</scope>
    <source>
        <strain evidence="2">Al4</strain>
    </source>
</reference>
<dbReference type="OrthoDB" id="2590398at2759"/>
<dbReference type="Proteomes" id="UP000651452">
    <property type="component" value="Unassembled WGS sequence"/>
</dbReference>
<dbReference type="InterPro" id="IPR036291">
    <property type="entry name" value="NAD(P)-bd_dom_sf"/>
</dbReference>
<dbReference type="AlphaFoldDB" id="A0A8H7MDY3"/>
<sequence length="351" mass="40414">MCTQVFVETETPSALFVSGGASRGGFSEMTVFKQRFNRWNFFFVNSLYYNLLYILGCWKLGYWEVGTKIFVFQEIYETILYLMTPFVLPITLIVRPGFTGILIGATVLMYLVNTVMFNEIHLRRKNEHLSWILVYVYYIPYKIALSGINVAGCYWSLYKYSRYFAVRHLKITENERAVGIVALVSMPASIYELWCRDIDALWDDFAKKGIVVDVYVANAAKFTEAKRLLELGSSEVWSQMEANLRSPLYFTEKLHAQASDKQTIVSLHPGLIYNEYWKSLGIEAKHFDSDELTGACVLWAATKEAAFLHGRFIWCSWDVNELATGAVRERLDKDFYYLRASIVGLQEGLKA</sequence>
<comment type="caution">
    <text evidence="2">The sequence shown here is derived from an EMBL/GenBank/DDBJ whole genome shotgun (WGS) entry which is preliminary data.</text>
</comment>
<name>A0A8H7MDY3_9PLEO</name>
<keyword evidence="1" id="KW-0472">Membrane</keyword>
<dbReference type="EMBL" id="RZGK01000021">
    <property type="protein sequence ID" value="KAF9691328.1"/>
    <property type="molecule type" value="Genomic_DNA"/>
</dbReference>
<feature type="transmembrane region" description="Helical" evidence="1">
    <location>
        <begin position="132"/>
        <end position="157"/>
    </location>
</feature>
<accession>A0A8H7MDY3</accession>